<evidence type="ECO:0000256" key="6">
    <source>
        <dbReference type="SAM" id="Phobius"/>
    </source>
</evidence>
<keyword evidence="5 6" id="KW-0472">Membrane</keyword>
<reference evidence="7 8" key="1">
    <citation type="submission" date="2017-12" db="EMBL/GenBank/DDBJ databases">
        <authorList>
            <person name="Hurst M.R.H."/>
        </authorList>
    </citation>
    <scope>NUCLEOTIDE SEQUENCE [LARGE SCALE GENOMIC DNA]</scope>
    <source>
        <strain evidence="7 8">SY-3-19</strain>
    </source>
</reference>
<protein>
    <submittedName>
        <fullName evidence="7">LysE family translocator</fullName>
    </submittedName>
</protein>
<dbReference type="PANTHER" id="PTHR30086:SF20">
    <property type="entry name" value="ARGININE EXPORTER PROTEIN ARGO-RELATED"/>
    <property type="match status" value="1"/>
</dbReference>
<dbReference type="Proteomes" id="UP000239504">
    <property type="component" value="Unassembled WGS sequence"/>
</dbReference>
<dbReference type="InterPro" id="IPR001123">
    <property type="entry name" value="LeuE-type"/>
</dbReference>
<dbReference type="GO" id="GO:0015171">
    <property type="term" value="F:amino acid transmembrane transporter activity"/>
    <property type="evidence" value="ECO:0007669"/>
    <property type="project" value="TreeGrafter"/>
</dbReference>
<organism evidence="7 8">
    <name type="scientific">Hyphococcus luteus</name>
    <dbReference type="NCBI Taxonomy" id="2058213"/>
    <lineage>
        <taxon>Bacteria</taxon>
        <taxon>Pseudomonadati</taxon>
        <taxon>Pseudomonadota</taxon>
        <taxon>Alphaproteobacteria</taxon>
        <taxon>Parvularculales</taxon>
        <taxon>Parvularculaceae</taxon>
        <taxon>Hyphococcus</taxon>
    </lineage>
</organism>
<comment type="caution">
    <text evidence="7">The sequence shown here is derived from an EMBL/GenBank/DDBJ whole genome shotgun (WGS) entry which is preliminary data.</text>
</comment>
<dbReference type="OrthoDB" id="9804822at2"/>
<dbReference type="GO" id="GO:0005886">
    <property type="term" value="C:plasma membrane"/>
    <property type="evidence" value="ECO:0007669"/>
    <property type="project" value="UniProtKB-SubCell"/>
</dbReference>
<keyword evidence="4 6" id="KW-1133">Transmembrane helix</keyword>
<sequence length="206" mass="21884">MSIELYLAFVAATALLIITPGPVVALVVATSVRWGARRAFWIIAGTASASAIHMVLICFGLSALLAQIGQALFWIKWIGAAYLFYLGVKALREHATLSPDDVDAAAPAKSPRQLVAEGFFVALLNPKALIFYAAFFPLFVSADAPALPQLMLMAATFLAIGAVIDSGWILTADRARPLFARIGRWGNRITGGVLIMAAAGLALSRK</sequence>
<evidence type="ECO:0000256" key="1">
    <source>
        <dbReference type="ARBA" id="ARBA00004651"/>
    </source>
</evidence>
<keyword evidence="8" id="KW-1185">Reference proteome</keyword>
<feature type="transmembrane region" description="Helical" evidence="6">
    <location>
        <begin position="146"/>
        <end position="164"/>
    </location>
</feature>
<dbReference type="AlphaFoldDB" id="A0A2S7K6B5"/>
<evidence type="ECO:0000256" key="5">
    <source>
        <dbReference type="ARBA" id="ARBA00023136"/>
    </source>
</evidence>
<keyword evidence="3 6" id="KW-0812">Transmembrane</keyword>
<feature type="transmembrane region" description="Helical" evidence="6">
    <location>
        <begin position="119"/>
        <end position="140"/>
    </location>
</feature>
<evidence type="ECO:0000313" key="7">
    <source>
        <dbReference type="EMBL" id="PQA88019.1"/>
    </source>
</evidence>
<dbReference type="Pfam" id="PF01810">
    <property type="entry name" value="LysE"/>
    <property type="match status" value="1"/>
</dbReference>
<feature type="transmembrane region" description="Helical" evidence="6">
    <location>
        <begin position="71"/>
        <end position="88"/>
    </location>
</feature>
<feature type="transmembrane region" description="Helical" evidence="6">
    <location>
        <begin position="6"/>
        <end position="28"/>
    </location>
</feature>
<dbReference type="PIRSF" id="PIRSF006324">
    <property type="entry name" value="LeuE"/>
    <property type="match status" value="1"/>
</dbReference>
<name>A0A2S7K6B5_9PROT</name>
<evidence type="ECO:0000256" key="4">
    <source>
        <dbReference type="ARBA" id="ARBA00022989"/>
    </source>
</evidence>
<keyword evidence="2" id="KW-1003">Cell membrane</keyword>
<feature type="transmembrane region" description="Helical" evidence="6">
    <location>
        <begin position="40"/>
        <end position="65"/>
    </location>
</feature>
<dbReference type="RefSeq" id="WP_104829264.1">
    <property type="nucleotide sequence ID" value="NZ_PJCH01000005.1"/>
</dbReference>
<dbReference type="EMBL" id="PJCH01000005">
    <property type="protein sequence ID" value="PQA88019.1"/>
    <property type="molecule type" value="Genomic_DNA"/>
</dbReference>
<feature type="transmembrane region" description="Helical" evidence="6">
    <location>
        <begin position="185"/>
        <end position="203"/>
    </location>
</feature>
<accession>A0A2S7K6B5</accession>
<dbReference type="PANTHER" id="PTHR30086">
    <property type="entry name" value="ARGININE EXPORTER PROTEIN ARGO"/>
    <property type="match status" value="1"/>
</dbReference>
<evidence type="ECO:0000313" key="8">
    <source>
        <dbReference type="Proteomes" id="UP000239504"/>
    </source>
</evidence>
<evidence type="ECO:0000256" key="2">
    <source>
        <dbReference type="ARBA" id="ARBA00022475"/>
    </source>
</evidence>
<evidence type="ECO:0000256" key="3">
    <source>
        <dbReference type="ARBA" id="ARBA00022692"/>
    </source>
</evidence>
<gene>
    <name evidence="7" type="ORF">CW354_06710</name>
</gene>
<comment type="subcellular location">
    <subcellularLocation>
        <location evidence="1">Cell membrane</location>
        <topology evidence="1">Multi-pass membrane protein</topology>
    </subcellularLocation>
</comment>
<proteinExistence type="predicted"/>